<protein>
    <submittedName>
        <fullName evidence="1">Unannotated protein</fullName>
    </submittedName>
</protein>
<organism evidence="1">
    <name type="scientific">freshwater metagenome</name>
    <dbReference type="NCBI Taxonomy" id="449393"/>
    <lineage>
        <taxon>unclassified sequences</taxon>
        <taxon>metagenomes</taxon>
        <taxon>ecological metagenomes</taxon>
    </lineage>
</organism>
<gene>
    <name evidence="1" type="ORF">UFOPK2582_00982</name>
</gene>
<sequence>MPKRREFPALEGPVRLGCHIVDATLEQGDRCGLGCHLRNKLNGTSSNTDHSHAMTAQILVMVPSSRVEHGSCEALKSRNLRNVWPVELSQSTHNDLGLGMLCFPRFAISSFLGTSPRIGVGSPKLKAPEAALLDPCCSSDLRRELNMRSKTVLVYECLEIVKNLGLLGELACPVNLGRKGKAVQV</sequence>
<dbReference type="AlphaFoldDB" id="A0A6J6PSV2"/>
<evidence type="ECO:0000313" key="1">
    <source>
        <dbReference type="EMBL" id="CAB4701869.1"/>
    </source>
</evidence>
<dbReference type="EMBL" id="CAEZXS010000109">
    <property type="protein sequence ID" value="CAB4701869.1"/>
    <property type="molecule type" value="Genomic_DNA"/>
</dbReference>
<proteinExistence type="predicted"/>
<accession>A0A6J6PSV2</accession>
<reference evidence="1" key="1">
    <citation type="submission" date="2020-05" db="EMBL/GenBank/DDBJ databases">
        <authorList>
            <person name="Chiriac C."/>
            <person name="Salcher M."/>
            <person name="Ghai R."/>
            <person name="Kavagutti S V."/>
        </authorList>
    </citation>
    <scope>NUCLEOTIDE SEQUENCE</scope>
</reference>
<dbReference type="AntiFam" id="ANF00192">
    <property type="entry name" value="Shadow ORF (opposite ethA)"/>
</dbReference>
<name>A0A6J6PSV2_9ZZZZ</name>